<feature type="domain" description="Alcohol dehydrogenase iron-type/glycerol dehydrogenase GldA" evidence="2">
    <location>
        <begin position="9"/>
        <end position="174"/>
    </location>
</feature>
<dbReference type="Pfam" id="PF00465">
    <property type="entry name" value="Fe-ADH"/>
    <property type="match status" value="1"/>
</dbReference>
<dbReference type="InterPro" id="IPR056798">
    <property type="entry name" value="ADH_Fe_C"/>
</dbReference>
<dbReference type="Gene3D" id="3.40.50.1970">
    <property type="match status" value="1"/>
</dbReference>
<dbReference type="PROSITE" id="PS00060">
    <property type="entry name" value="ADH_IRON_2"/>
    <property type="match status" value="1"/>
</dbReference>
<evidence type="ECO:0000256" key="1">
    <source>
        <dbReference type="ARBA" id="ARBA00023002"/>
    </source>
</evidence>
<dbReference type="InterPro" id="IPR018211">
    <property type="entry name" value="ADH_Fe_CS"/>
</dbReference>
<dbReference type="PANTHER" id="PTHR43633">
    <property type="entry name" value="ALCOHOL DEHYDROGENASE YQHD"/>
    <property type="match status" value="1"/>
</dbReference>
<dbReference type="GO" id="GO:0008106">
    <property type="term" value="F:alcohol dehydrogenase (NADP+) activity"/>
    <property type="evidence" value="ECO:0007669"/>
    <property type="project" value="TreeGrafter"/>
</dbReference>
<dbReference type="AlphaFoldDB" id="A0A806KRN8"/>
<dbReference type="GO" id="GO:0005829">
    <property type="term" value="C:cytosol"/>
    <property type="evidence" value="ECO:0007669"/>
    <property type="project" value="TreeGrafter"/>
</dbReference>
<accession>A0A806KRN8</accession>
<dbReference type="SUPFAM" id="SSF56796">
    <property type="entry name" value="Dehydroquinate synthase-like"/>
    <property type="match status" value="1"/>
</dbReference>
<evidence type="ECO:0000259" key="3">
    <source>
        <dbReference type="Pfam" id="PF25137"/>
    </source>
</evidence>
<organism evidence="4">
    <name type="scientific">uncultured bacterium contig00175</name>
    <dbReference type="NCBI Taxonomy" id="1181597"/>
    <lineage>
        <taxon>Bacteria</taxon>
        <taxon>environmental samples</taxon>
    </lineage>
</organism>
<evidence type="ECO:0000259" key="2">
    <source>
        <dbReference type="Pfam" id="PF00465"/>
    </source>
</evidence>
<dbReference type="GO" id="GO:1990362">
    <property type="term" value="F:butanol dehydrogenase (NAD+) activity"/>
    <property type="evidence" value="ECO:0007669"/>
    <property type="project" value="InterPro"/>
</dbReference>
<dbReference type="GO" id="GO:1990002">
    <property type="term" value="F:methylglyoxal reductase (NADPH) (acetol producing) activity"/>
    <property type="evidence" value="ECO:0007669"/>
    <property type="project" value="TreeGrafter"/>
</dbReference>
<sequence>MDNFTYRNPVRIFFGRGMAPSISSEIPSDAKILLICGGGSIRKNGVYDQVVSALKGFAFIEFWGVEPNPVYETLMKAVDLARKENVDFLLAVGGGSVVDGTKLIAAAIPFEGDPWEIVQRKAKPTKAVPFGCVLTLPATGTEMNCNAVITRQETKEKLSFINPIVYPRFSVLDPEHTFSLPPKQVANGIVDAFVHVTEQYLTFPAQASIQDRFSESILCTLIEEGPKTLASPTDYDSRANLVWAATMALNGLIACGVPQDWSTHTIGHELTAFFGLDHAQTLAIVLPNLLWVQRDSKRQKLIQYARRVWSIDGGDEAKVIEGAIGATRKFFESLGLPTHLSELGINEDITETIVSRFHARKALPMGESNDLDESRIREILRLAR</sequence>
<dbReference type="GO" id="GO:0046872">
    <property type="term" value="F:metal ion binding"/>
    <property type="evidence" value="ECO:0007669"/>
    <property type="project" value="InterPro"/>
</dbReference>
<feature type="domain" description="Fe-containing alcohol dehydrogenase-like C-terminal" evidence="3">
    <location>
        <begin position="186"/>
        <end position="381"/>
    </location>
</feature>
<dbReference type="InterPro" id="IPR001670">
    <property type="entry name" value="ADH_Fe/GldA"/>
</dbReference>
<reference evidence="4" key="1">
    <citation type="submission" date="2012-03" db="EMBL/GenBank/DDBJ databases">
        <title>Functional metagenomics reveals considerable lignocellulase gene clusters in the gut microbiome of a wood-feeding higher termite.</title>
        <authorList>
            <person name="Liu N."/>
        </authorList>
    </citation>
    <scope>NUCLEOTIDE SEQUENCE</scope>
</reference>
<dbReference type="Gene3D" id="1.20.1090.10">
    <property type="entry name" value="Dehydroquinate synthase-like - alpha domain"/>
    <property type="match status" value="1"/>
</dbReference>
<proteinExistence type="predicted"/>
<dbReference type="PROSITE" id="PS00913">
    <property type="entry name" value="ADH_IRON_1"/>
    <property type="match status" value="1"/>
</dbReference>
<dbReference type="PANTHER" id="PTHR43633:SF1">
    <property type="entry name" value="ALCOHOL DEHYDROGENASE YQHD"/>
    <property type="match status" value="1"/>
</dbReference>
<dbReference type="Pfam" id="PF25137">
    <property type="entry name" value="ADH_Fe_C"/>
    <property type="match status" value="1"/>
</dbReference>
<dbReference type="CDD" id="cd08187">
    <property type="entry name" value="BDH"/>
    <property type="match status" value="1"/>
</dbReference>
<name>A0A806KRN8_9BACT</name>
<keyword evidence="1" id="KW-0560">Oxidoreductase</keyword>
<evidence type="ECO:0000313" key="4">
    <source>
        <dbReference type="EMBL" id="AGS53769.1"/>
    </source>
</evidence>
<dbReference type="FunFam" id="3.40.50.1970:FF:000003">
    <property type="entry name" value="Alcohol dehydrogenase, iron-containing"/>
    <property type="match status" value="1"/>
</dbReference>
<dbReference type="InterPro" id="IPR044731">
    <property type="entry name" value="BDH-like"/>
</dbReference>
<protein>
    <submittedName>
        <fullName evidence="4">Iron-containing alcohol dehydrogenase</fullName>
    </submittedName>
</protein>
<dbReference type="EMBL" id="JQ844249">
    <property type="protein sequence ID" value="AGS53769.1"/>
    <property type="molecule type" value="Genomic_DNA"/>
</dbReference>